<comment type="function">
    <text evidence="4">Functions in the N-end rule pathway of protein degradation where it conjugates Leu from its aminoacyl-tRNA to the N-termini of proteins containing an N-terminal aspartate or glutamate.</text>
</comment>
<dbReference type="InterPro" id="IPR007471">
    <property type="entry name" value="N-end_Aminoacyl_Trfase_N"/>
</dbReference>
<dbReference type="InterPro" id="IPR030700">
    <property type="entry name" value="N-end_Aminoacyl_Trfase"/>
</dbReference>
<reference evidence="7 8" key="1">
    <citation type="submission" date="2016-12" db="EMBL/GenBank/DDBJ databases">
        <title>Genome sequencing of Methylocaldum marinum.</title>
        <authorList>
            <person name="Takeuchi M."/>
            <person name="Kamagata Y."/>
            <person name="Hiraoka S."/>
            <person name="Oshima K."/>
            <person name="Hattori M."/>
            <person name="Iwasaki W."/>
        </authorList>
    </citation>
    <scope>NUCLEOTIDE SEQUENCE [LARGE SCALE GENOMIC DNA]</scope>
    <source>
        <strain evidence="7 8">S8</strain>
    </source>
</reference>
<evidence type="ECO:0000259" key="5">
    <source>
        <dbReference type="Pfam" id="PF04376"/>
    </source>
</evidence>
<sequence>MKSIPLYISYEHDCDYLPGRRAQMAYVSPREALDVDIYSWLATRGFRRSGDMIYRPHCPSCSACIPVRIPAARFRPDRSQRRIQRMNTDLEVGLKPARFDEAHYRLFMRYLNARHADGHMAESSSEDYIRFLACAWAETGFYEFKLGDRLLAVAVTDFLADGLSAVYTFFDPDFRARSLGSYAIMWQVAETRRRGLDWLYLGFWISGCRKMSYKNVFRPLQALVDEDWVLFEKGENIVLET</sequence>
<dbReference type="InterPro" id="IPR016181">
    <property type="entry name" value="Acyl_CoA_acyltransferase"/>
</dbReference>
<proteinExistence type="inferred from homology"/>
<dbReference type="GO" id="GO:0071596">
    <property type="term" value="P:ubiquitin-dependent protein catabolic process via the N-end rule pathway"/>
    <property type="evidence" value="ECO:0007669"/>
    <property type="project" value="InterPro"/>
</dbReference>
<evidence type="ECO:0000259" key="6">
    <source>
        <dbReference type="Pfam" id="PF04377"/>
    </source>
</evidence>
<keyword evidence="1 4" id="KW-0963">Cytoplasm</keyword>
<evidence type="ECO:0000256" key="3">
    <source>
        <dbReference type="ARBA" id="ARBA00023315"/>
    </source>
</evidence>
<dbReference type="RefSeq" id="WP_119632275.1">
    <property type="nucleotide sequence ID" value="NZ_AP017928.1"/>
</dbReference>
<comment type="catalytic activity">
    <reaction evidence="4">
        <text>N-terminal L-glutamyl-[protein] + L-leucyl-tRNA(Leu) = N-terminal L-leucyl-L-glutamyl-[protein] + tRNA(Leu) + H(+)</text>
        <dbReference type="Rhea" id="RHEA:50412"/>
        <dbReference type="Rhea" id="RHEA-COMP:9613"/>
        <dbReference type="Rhea" id="RHEA-COMP:9622"/>
        <dbReference type="Rhea" id="RHEA-COMP:12664"/>
        <dbReference type="Rhea" id="RHEA-COMP:12668"/>
        <dbReference type="ChEBI" id="CHEBI:15378"/>
        <dbReference type="ChEBI" id="CHEBI:64721"/>
        <dbReference type="ChEBI" id="CHEBI:78442"/>
        <dbReference type="ChEBI" id="CHEBI:78494"/>
        <dbReference type="ChEBI" id="CHEBI:133041"/>
        <dbReference type="EC" id="2.3.2.29"/>
    </reaction>
</comment>
<dbReference type="HAMAP" id="MF_00689">
    <property type="entry name" value="Bpt"/>
    <property type="match status" value="1"/>
</dbReference>
<dbReference type="Pfam" id="PF04376">
    <property type="entry name" value="ATE_N"/>
    <property type="match status" value="1"/>
</dbReference>
<comment type="similarity">
    <text evidence="4">Belongs to the R-transferase family. Bpt subfamily.</text>
</comment>
<gene>
    <name evidence="4" type="primary">bpt</name>
    <name evidence="7" type="ORF">sS8_5339</name>
</gene>
<protein>
    <recommendedName>
        <fullName evidence="4">Aspartate/glutamate leucyltransferase</fullName>
        <ecNumber evidence="4">2.3.2.29</ecNumber>
    </recommendedName>
</protein>
<dbReference type="GO" id="GO:0005737">
    <property type="term" value="C:cytoplasm"/>
    <property type="evidence" value="ECO:0007669"/>
    <property type="project" value="UniProtKB-SubCell"/>
</dbReference>
<feature type="domain" description="N-end aminoacyl transferase N-terminal" evidence="5">
    <location>
        <begin position="12"/>
        <end position="82"/>
    </location>
</feature>
<evidence type="ECO:0000313" key="7">
    <source>
        <dbReference type="EMBL" id="BBA37258.1"/>
    </source>
</evidence>
<dbReference type="AlphaFoldDB" id="A0A250L011"/>
<keyword evidence="2 4" id="KW-0808">Transferase</keyword>
<dbReference type="PIRSF" id="PIRSF037208">
    <property type="entry name" value="ATE_pro_prd"/>
    <property type="match status" value="1"/>
</dbReference>
<dbReference type="NCBIfam" id="NF002346">
    <property type="entry name" value="PRK01305.2-3"/>
    <property type="match status" value="1"/>
</dbReference>
<dbReference type="NCBIfam" id="NF002342">
    <property type="entry name" value="PRK01305.1-3"/>
    <property type="match status" value="1"/>
</dbReference>
<dbReference type="KEGG" id="mmai:sS8_5339"/>
<accession>A0A250L011</accession>
<dbReference type="InterPro" id="IPR017138">
    <property type="entry name" value="Asp_Glu_LeuTrfase"/>
</dbReference>
<dbReference type="EMBL" id="AP017928">
    <property type="protein sequence ID" value="BBA37258.1"/>
    <property type="molecule type" value="Genomic_DNA"/>
</dbReference>
<dbReference type="PANTHER" id="PTHR21367:SF1">
    <property type="entry name" value="ARGINYL-TRNA--PROTEIN TRANSFERASE 1"/>
    <property type="match status" value="1"/>
</dbReference>
<keyword evidence="8" id="KW-1185">Reference proteome</keyword>
<dbReference type="NCBIfam" id="NF002341">
    <property type="entry name" value="PRK01305.1-1"/>
    <property type="match status" value="1"/>
</dbReference>
<feature type="domain" description="N-end rule aminoacyl transferase C-terminal" evidence="6">
    <location>
        <begin position="103"/>
        <end position="223"/>
    </location>
</feature>
<comment type="catalytic activity">
    <reaction evidence="4">
        <text>N-terminal L-aspartyl-[protein] + L-leucyl-tRNA(Leu) = N-terminal L-leucyl-L-aspartyl-[protein] + tRNA(Leu) + H(+)</text>
        <dbReference type="Rhea" id="RHEA:50420"/>
        <dbReference type="Rhea" id="RHEA-COMP:9613"/>
        <dbReference type="Rhea" id="RHEA-COMP:9622"/>
        <dbReference type="Rhea" id="RHEA-COMP:12669"/>
        <dbReference type="Rhea" id="RHEA-COMP:12674"/>
        <dbReference type="ChEBI" id="CHEBI:15378"/>
        <dbReference type="ChEBI" id="CHEBI:64720"/>
        <dbReference type="ChEBI" id="CHEBI:78442"/>
        <dbReference type="ChEBI" id="CHEBI:78494"/>
        <dbReference type="ChEBI" id="CHEBI:133042"/>
        <dbReference type="EC" id="2.3.2.29"/>
    </reaction>
</comment>
<evidence type="ECO:0000256" key="4">
    <source>
        <dbReference type="HAMAP-Rule" id="MF_00689"/>
    </source>
</evidence>
<keyword evidence="3 4" id="KW-0012">Acyltransferase</keyword>
<evidence type="ECO:0000256" key="2">
    <source>
        <dbReference type="ARBA" id="ARBA00022679"/>
    </source>
</evidence>
<evidence type="ECO:0000313" key="8">
    <source>
        <dbReference type="Proteomes" id="UP000266313"/>
    </source>
</evidence>
<comment type="subcellular location">
    <subcellularLocation>
        <location evidence="4">Cytoplasm</location>
    </subcellularLocation>
</comment>
<dbReference type="Proteomes" id="UP000266313">
    <property type="component" value="Chromosome"/>
</dbReference>
<dbReference type="OrthoDB" id="9782022at2"/>
<dbReference type="InterPro" id="IPR007472">
    <property type="entry name" value="N-end_Aminoacyl_Trfase_C"/>
</dbReference>
<dbReference type="Pfam" id="PF04377">
    <property type="entry name" value="ATE_C"/>
    <property type="match status" value="1"/>
</dbReference>
<dbReference type="SUPFAM" id="SSF55729">
    <property type="entry name" value="Acyl-CoA N-acyltransferases (Nat)"/>
    <property type="match status" value="1"/>
</dbReference>
<organism evidence="7 8">
    <name type="scientific">Methylocaldum marinum</name>
    <dbReference type="NCBI Taxonomy" id="1432792"/>
    <lineage>
        <taxon>Bacteria</taxon>
        <taxon>Pseudomonadati</taxon>
        <taxon>Pseudomonadota</taxon>
        <taxon>Gammaproteobacteria</taxon>
        <taxon>Methylococcales</taxon>
        <taxon>Methylococcaceae</taxon>
        <taxon>Methylocaldum</taxon>
    </lineage>
</organism>
<dbReference type="PANTHER" id="PTHR21367">
    <property type="entry name" value="ARGININE-TRNA-PROTEIN TRANSFERASE 1"/>
    <property type="match status" value="1"/>
</dbReference>
<dbReference type="GO" id="GO:0004057">
    <property type="term" value="F:arginyl-tRNA--protein transferase activity"/>
    <property type="evidence" value="ECO:0007669"/>
    <property type="project" value="InterPro"/>
</dbReference>
<evidence type="ECO:0000256" key="1">
    <source>
        <dbReference type="ARBA" id="ARBA00022490"/>
    </source>
</evidence>
<dbReference type="EC" id="2.3.2.29" evidence="4"/>
<dbReference type="GO" id="GO:0008914">
    <property type="term" value="F:leucyl-tRNA--protein transferase activity"/>
    <property type="evidence" value="ECO:0007669"/>
    <property type="project" value="UniProtKB-UniRule"/>
</dbReference>
<name>A0A250L011_9GAMM</name>